<keyword evidence="5" id="KW-1185">Reference proteome</keyword>
<sequence>MLKRFIPDLYVDNIFELEPEFLKDKGIKGIITDLDNTLVAWDETDATERVVSWFKQMEENEIDVTIISNNNQKRVKRFSEPLERPYVFSAKKPLKRAFLRAVKKMGYQKNEVAVIGDQLITDILGGNRAGLISILVVPIVKTDDKATRINRKIERRILKHLEKRGLEKWDQKKMKT</sequence>
<protein>
    <recommendedName>
        <fullName evidence="6">YqeG family HAD IIIA-type phosphatase</fullName>
    </recommendedName>
</protein>
<dbReference type="RefSeq" id="WP_090794399.1">
    <property type="nucleotide sequence ID" value="NZ_FMYI01000003.1"/>
</dbReference>
<dbReference type="GO" id="GO:0044281">
    <property type="term" value="P:small molecule metabolic process"/>
    <property type="evidence" value="ECO:0007669"/>
    <property type="project" value="UniProtKB-ARBA"/>
</dbReference>
<dbReference type="InterPro" id="IPR006549">
    <property type="entry name" value="HAD-SF_hydro_IIIA"/>
</dbReference>
<dbReference type="AlphaFoldDB" id="A0A1G6HUF5"/>
<evidence type="ECO:0000313" key="4">
    <source>
        <dbReference type="EMBL" id="SDB97475.1"/>
    </source>
</evidence>
<dbReference type="InterPro" id="IPR006439">
    <property type="entry name" value="HAD-SF_hydro_IA"/>
</dbReference>
<evidence type="ECO:0008006" key="6">
    <source>
        <dbReference type="Google" id="ProtNLM"/>
    </source>
</evidence>
<dbReference type="OrthoDB" id="9787572at2"/>
<dbReference type="Gene3D" id="3.40.50.1000">
    <property type="entry name" value="HAD superfamily/HAD-like"/>
    <property type="match status" value="1"/>
</dbReference>
<comment type="cofactor">
    <cofactor evidence="1">
        <name>Mg(2+)</name>
        <dbReference type="ChEBI" id="CHEBI:18420"/>
    </cofactor>
</comment>
<dbReference type="InterPro" id="IPR023214">
    <property type="entry name" value="HAD_sf"/>
</dbReference>
<dbReference type="InterPro" id="IPR036412">
    <property type="entry name" value="HAD-like_sf"/>
</dbReference>
<dbReference type="CDD" id="cd16416">
    <property type="entry name" value="HAD_BsYqeG-like"/>
    <property type="match status" value="1"/>
</dbReference>
<name>A0A1G6HUF5_9BACI</name>
<dbReference type="Pfam" id="PF00702">
    <property type="entry name" value="Hydrolase"/>
    <property type="match status" value="1"/>
</dbReference>
<keyword evidence="2" id="KW-0378">Hydrolase</keyword>
<proteinExistence type="predicted"/>
<evidence type="ECO:0000256" key="1">
    <source>
        <dbReference type="ARBA" id="ARBA00001946"/>
    </source>
</evidence>
<dbReference type="PANTHER" id="PTHR46470">
    <property type="entry name" value="N-ACYLNEURAMINATE-9-PHOSPHATASE"/>
    <property type="match status" value="1"/>
</dbReference>
<dbReference type="InterPro" id="IPR051400">
    <property type="entry name" value="HAD-like_hydrolase"/>
</dbReference>
<organism evidence="4 5">
    <name type="scientific">Pelagirhabdus alkalitolerans</name>
    <dbReference type="NCBI Taxonomy" id="1612202"/>
    <lineage>
        <taxon>Bacteria</taxon>
        <taxon>Bacillati</taxon>
        <taxon>Bacillota</taxon>
        <taxon>Bacilli</taxon>
        <taxon>Bacillales</taxon>
        <taxon>Bacillaceae</taxon>
        <taxon>Pelagirhabdus</taxon>
    </lineage>
</organism>
<gene>
    <name evidence="4" type="ORF">SAMN05421734_103219</name>
</gene>
<dbReference type="InterPro" id="IPR010021">
    <property type="entry name" value="PGPP1/Gep4"/>
</dbReference>
<dbReference type="STRING" id="1612202.SAMN05421734_103219"/>
<dbReference type="Proteomes" id="UP000242949">
    <property type="component" value="Unassembled WGS sequence"/>
</dbReference>
<evidence type="ECO:0000313" key="5">
    <source>
        <dbReference type="Proteomes" id="UP000242949"/>
    </source>
</evidence>
<dbReference type="NCBIfam" id="TIGR01668">
    <property type="entry name" value="YqeG_hyp_ppase"/>
    <property type="match status" value="1"/>
</dbReference>
<dbReference type="GO" id="GO:0008962">
    <property type="term" value="F:phosphatidylglycerophosphatase activity"/>
    <property type="evidence" value="ECO:0007669"/>
    <property type="project" value="InterPro"/>
</dbReference>
<evidence type="ECO:0000256" key="2">
    <source>
        <dbReference type="ARBA" id="ARBA00022801"/>
    </source>
</evidence>
<dbReference type="NCBIfam" id="TIGR01549">
    <property type="entry name" value="HAD-SF-IA-v1"/>
    <property type="match status" value="1"/>
</dbReference>
<dbReference type="NCBIfam" id="TIGR01662">
    <property type="entry name" value="HAD-SF-IIIA"/>
    <property type="match status" value="1"/>
</dbReference>
<keyword evidence="3" id="KW-0460">Magnesium</keyword>
<evidence type="ECO:0000256" key="3">
    <source>
        <dbReference type="ARBA" id="ARBA00022842"/>
    </source>
</evidence>
<accession>A0A1G6HUF5</accession>
<reference evidence="5" key="1">
    <citation type="submission" date="2016-09" db="EMBL/GenBank/DDBJ databases">
        <authorList>
            <person name="Varghese N."/>
            <person name="Submissions S."/>
        </authorList>
    </citation>
    <scope>NUCLEOTIDE SEQUENCE [LARGE SCALE GENOMIC DNA]</scope>
    <source>
        <strain evidence="5">S5</strain>
    </source>
</reference>
<dbReference type="EMBL" id="FMYI01000003">
    <property type="protein sequence ID" value="SDB97475.1"/>
    <property type="molecule type" value="Genomic_DNA"/>
</dbReference>
<dbReference type="SUPFAM" id="SSF56784">
    <property type="entry name" value="HAD-like"/>
    <property type="match status" value="1"/>
</dbReference>